<evidence type="ECO:0000256" key="11">
    <source>
        <dbReference type="ARBA" id="ARBA00023326"/>
    </source>
</evidence>
<dbReference type="PANTHER" id="PTHR31736:SF9">
    <property type="entry name" value="ENDO-XYLOGALACTURONAN HYDROLASE A-RELATED"/>
    <property type="match status" value="1"/>
</dbReference>
<gene>
    <name evidence="15" type="ORF">N0V93_004805</name>
</gene>
<keyword evidence="6 13" id="KW-0378">Hydrolase</keyword>
<keyword evidence="7" id="KW-0325">Glycoprotein</keyword>
<dbReference type="GO" id="GO:0071555">
    <property type="term" value="P:cell wall organization"/>
    <property type="evidence" value="ECO:0007669"/>
    <property type="project" value="UniProtKB-KW"/>
</dbReference>
<accession>A0A9W9CWI7</accession>
<comment type="similarity">
    <text evidence="2 13">Belongs to the glycosyl hydrolase 28 family.</text>
</comment>
<evidence type="ECO:0000313" key="16">
    <source>
        <dbReference type="Proteomes" id="UP001140453"/>
    </source>
</evidence>
<evidence type="ECO:0000256" key="1">
    <source>
        <dbReference type="ARBA" id="ARBA00004613"/>
    </source>
</evidence>
<feature type="signal peptide" evidence="14">
    <location>
        <begin position="1"/>
        <end position="18"/>
    </location>
</feature>
<dbReference type="SUPFAM" id="SSF51126">
    <property type="entry name" value="Pectin lyase-like"/>
    <property type="match status" value="1"/>
</dbReference>
<dbReference type="Proteomes" id="UP001140453">
    <property type="component" value="Unassembled WGS sequence"/>
</dbReference>
<reference evidence="15" key="1">
    <citation type="submission" date="2022-10" db="EMBL/GenBank/DDBJ databases">
        <title>Tapping the CABI collections for fungal endophytes: first genome assemblies for Collariella, Neodidymelliopsis, Ascochyta clinopodiicola, Didymella pomorum, Didymosphaeria variabile, Neocosmospora piperis and Neocucurbitaria cava.</title>
        <authorList>
            <person name="Hill R."/>
        </authorList>
    </citation>
    <scope>NUCLEOTIDE SEQUENCE</scope>
    <source>
        <strain evidence="15">IMI 355082</strain>
    </source>
</reference>
<sequence>MKLSFAYLLLTGAWSVTAVSIVSEQGADRTIEKRATCTPASLGDTQQDDTPAIAAAIKSCGAGGTIVIPAGTTYSLRSALSFTGCVNCDFQLEGTLKASDDTTYWATQTAVISLNSISGAKFHSLTGAGVIDGNGQDAYDQFAADSSLARATVFYISGGSNIYVGGFRVKNPPNVFFAQKGSVSNVQYASLTMTAASKSTNAPKNTDGFDIGESTYTTISDVYVENQDDCVAFKSGSNYVTVERITCAGTNHGLSVGSLAETNADFVKNVYVNNATMINCGKAAGIKVYPGGPDYGTATVSNVTWSNVIVDQCEYAVQIQSCYNSDADYCAEYPSEASFTDIYFENFSGQTKTQAGTVTSDLDCPAAGTCDLYFTDYTVISSESTSEVLCDNIDSNPGITCVSGASG</sequence>
<comment type="caution">
    <text evidence="15">The sequence shown here is derived from an EMBL/GenBank/DDBJ whole genome shotgun (WGS) entry which is preliminary data.</text>
</comment>
<dbReference type="InterPro" id="IPR011050">
    <property type="entry name" value="Pectin_lyase_fold/virulence"/>
</dbReference>
<evidence type="ECO:0000313" key="15">
    <source>
        <dbReference type="EMBL" id="KAJ4391188.1"/>
    </source>
</evidence>
<evidence type="ECO:0000256" key="12">
    <source>
        <dbReference type="ARBA" id="ARBA00037278"/>
    </source>
</evidence>
<keyword evidence="3" id="KW-0964">Secreted</keyword>
<keyword evidence="11" id="KW-0624">Polysaccharide degradation</keyword>
<evidence type="ECO:0000256" key="4">
    <source>
        <dbReference type="ARBA" id="ARBA00022729"/>
    </source>
</evidence>
<feature type="chain" id="PRO_5040772830" evidence="14">
    <location>
        <begin position="19"/>
        <end position="407"/>
    </location>
</feature>
<dbReference type="GO" id="GO:0004650">
    <property type="term" value="F:polygalacturonase activity"/>
    <property type="evidence" value="ECO:0007669"/>
    <property type="project" value="InterPro"/>
</dbReference>
<dbReference type="OrthoDB" id="187139at2759"/>
<evidence type="ECO:0000256" key="3">
    <source>
        <dbReference type="ARBA" id="ARBA00022525"/>
    </source>
</evidence>
<dbReference type="Gene3D" id="2.160.20.10">
    <property type="entry name" value="Single-stranded right-handed beta-helix, Pectin lyase-like"/>
    <property type="match status" value="1"/>
</dbReference>
<dbReference type="InterPro" id="IPR006626">
    <property type="entry name" value="PbH1"/>
</dbReference>
<organism evidence="15 16">
    <name type="scientific">Gnomoniopsis smithogilvyi</name>
    <dbReference type="NCBI Taxonomy" id="1191159"/>
    <lineage>
        <taxon>Eukaryota</taxon>
        <taxon>Fungi</taxon>
        <taxon>Dikarya</taxon>
        <taxon>Ascomycota</taxon>
        <taxon>Pezizomycotina</taxon>
        <taxon>Sordariomycetes</taxon>
        <taxon>Sordariomycetidae</taxon>
        <taxon>Diaporthales</taxon>
        <taxon>Gnomoniaceae</taxon>
        <taxon>Gnomoniopsis</taxon>
    </lineage>
</organism>
<comment type="subcellular location">
    <subcellularLocation>
        <location evidence="1">Secreted</location>
    </subcellularLocation>
</comment>
<dbReference type="EMBL" id="JAPEVB010000003">
    <property type="protein sequence ID" value="KAJ4391188.1"/>
    <property type="molecule type" value="Genomic_DNA"/>
</dbReference>
<evidence type="ECO:0000256" key="6">
    <source>
        <dbReference type="ARBA" id="ARBA00022801"/>
    </source>
</evidence>
<protein>
    <submittedName>
        <fullName evidence="15">Uncharacterized protein</fullName>
    </submittedName>
</protein>
<keyword evidence="8" id="KW-0119">Carbohydrate metabolism</keyword>
<comment type="function">
    <text evidence="12">Pectinolytic enzyme involved in the degradation of xylogalacturonan (xga), a galacturonan backbone heavily substituted with xylose, and which is one important component of the hairy regions of pectin. Activity requires a galacturonic acid backbone substituted with xylose.</text>
</comment>
<dbReference type="GO" id="GO:0045490">
    <property type="term" value="P:pectin catabolic process"/>
    <property type="evidence" value="ECO:0007669"/>
    <property type="project" value="UniProtKB-ARBA"/>
</dbReference>
<evidence type="ECO:0000256" key="2">
    <source>
        <dbReference type="ARBA" id="ARBA00008834"/>
    </source>
</evidence>
<evidence type="ECO:0000256" key="8">
    <source>
        <dbReference type="ARBA" id="ARBA00023277"/>
    </source>
</evidence>
<dbReference type="SMART" id="SM00710">
    <property type="entry name" value="PbH1"/>
    <property type="match status" value="4"/>
</dbReference>
<keyword evidence="10" id="KW-0961">Cell wall biogenesis/degradation</keyword>
<evidence type="ECO:0000256" key="7">
    <source>
        <dbReference type="ARBA" id="ARBA00023180"/>
    </source>
</evidence>
<evidence type="ECO:0000256" key="14">
    <source>
        <dbReference type="SAM" id="SignalP"/>
    </source>
</evidence>
<proteinExistence type="inferred from homology"/>
<keyword evidence="5" id="KW-0677">Repeat</keyword>
<name>A0A9W9CWI7_9PEZI</name>
<dbReference type="InterPro" id="IPR000743">
    <property type="entry name" value="Glyco_hydro_28"/>
</dbReference>
<evidence type="ECO:0000256" key="13">
    <source>
        <dbReference type="RuleBase" id="RU361169"/>
    </source>
</evidence>
<dbReference type="Pfam" id="PF00295">
    <property type="entry name" value="Glyco_hydro_28"/>
    <property type="match status" value="1"/>
</dbReference>
<keyword evidence="9 13" id="KW-0326">Glycosidase</keyword>
<keyword evidence="4 14" id="KW-0732">Signal</keyword>
<evidence type="ECO:0000256" key="5">
    <source>
        <dbReference type="ARBA" id="ARBA00022737"/>
    </source>
</evidence>
<dbReference type="InterPro" id="IPR012334">
    <property type="entry name" value="Pectin_lyas_fold"/>
</dbReference>
<evidence type="ECO:0000256" key="9">
    <source>
        <dbReference type="ARBA" id="ARBA00023295"/>
    </source>
</evidence>
<keyword evidence="16" id="KW-1185">Reference proteome</keyword>
<evidence type="ECO:0000256" key="10">
    <source>
        <dbReference type="ARBA" id="ARBA00023316"/>
    </source>
</evidence>
<dbReference type="AlphaFoldDB" id="A0A9W9CWI7"/>
<dbReference type="PANTHER" id="PTHR31736">
    <property type="match status" value="1"/>
</dbReference>
<dbReference type="GO" id="GO:0005576">
    <property type="term" value="C:extracellular region"/>
    <property type="evidence" value="ECO:0007669"/>
    <property type="project" value="UniProtKB-SubCell"/>
</dbReference>